<comment type="caution">
    <text evidence="6">The sequence shown here is derived from an EMBL/GenBank/DDBJ whole genome shotgun (WGS) entry which is preliminary data.</text>
</comment>
<feature type="compositionally biased region" description="Low complexity" evidence="4">
    <location>
        <begin position="44"/>
        <end position="76"/>
    </location>
</feature>
<feature type="domain" description="Periplasmic binding protein" evidence="5">
    <location>
        <begin position="82"/>
        <end position="367"/>
    </location>
</feature>
<dbReference type="AlphaFoldDB" id="V2Y2G7"/>
<evidence type="ECO:0000313" key="6">
    <source>
        <dbReference type="EMBL" id="ESL02252.1"/>
    </source>
</evidence>
<comment type="subcellular location">
    <subcellularLocation>
        <location evidence="1">Cell envelope</location>
    </subcellularLocation>
</comment>
<accession>V2Y2G7</accession>
<keyword evidence="7" id="KW-1185">Reference proteome</keyword>
<dbReference type="GO" id="GO:0030246">
    <property type="term" value="F:carbohydrate binding"/>
    <property type="evidence" value="ECO:0007669"/>
    <property type="project" value="UniProtKB-ARBA"/>
</dbReference>
<dbReference type="EMBL" id="ACIL03000016">
    <property type="protein sequence ID" value="ESL02252.1"/>
    <property type="molecule type" value="Genomic_DNA"/>
</dbReference>
<gene>
    <name evidence="6" type="ORF">GCWU0000282_002386</name>
</gene>
<dbReference type="HOGENOM" id="CLU_037628_3_3_9"/>
<protein>
    <submittedName>
        <fullName evidence="6">Sugar-binding domain protein</fullName>
    </submittedName>
</protein>
<dbReference type="SUPFAM" id="SSF53822">
    <property type="entry name" value="Periplasmic binding protein-like I"/>
    <property type="match status" value="1"/>
</dbReference>
<dbReference type="eggNOG" id="COG1879">
    <property type="taxonomic scope" value="Bacteria"/>
</dbReference>
<dbReference type="PANTHER" id="PTHR46847">
    <property type="entry name" value="D-ALLOSE-BINDING PERIPLASMIC PROTEIN-RELATED"/>
    <property type="match status" value="1"/>
</dbReference>
<dbReference type="Proteomes" id="UP000018227">
    <property type="component" value="Unassembled WGS sequence"/>
</dbReference>
<evidence type="ECO:0000313" key="7">
    <source>
        <dbReference type="Proteomes" id="UP000018227"/>
    </source>
</evidence>
<evidence type="ECO:0000256" key="1">
    <source>
        <dbReference type="ARBA" id="ARBA00004196"/>
    </source>
</evidence>
<evidence type="ECO:0000259" key="5">
    <source>
        <dbReference type="Pfam" id="PF13407"/>
    </source>
</evidence>
<evidence type="ECO:0000256" key="2">
    <source>
        <dbReference type="ARBA" id="ARBA00007639"/>
    </source>
</evidence>
<proteinExistence type="inferred from homology"/>
<dbReference type="InterPro" id="IPR028082">
    <property type="entry name" value="Peripla_BP_I"/>
</dbReference>
<dbReference type="Gene3D" id="3.40.50.2300">
    <property type="match status" value="2"/>
</dbReference>
<reference evidence="6 7" key="1">
    <citation type="submission" date="2013-06" db="EMBL/GenBank/DDBJ databases">
        <authorList>
            <person name="Weinstock G."/>
            <person name="Sodergren E."/>
            <person name="Clifton S."/>
            <person name="Fulton L."/>
            <person name="Fulton B."/>
            <person name="Courtney L."/>
            <person name="Fronick C."/>
            <person name="Harrison M."/>
            <person name="Strong C."/>
            <person name="Farmer C."/>
            <person name="Delahaunty K."/>
            <person name="Markovic C."/>
            <person name="Hall O."/>
            <person name="Minx P."/>
            <person name="Tomlinson C."/>
            <person name="Mitreva M."/>
            <person name="Nelson J."/>
            <person name="Hou S."/>
            <person name="Wollam A."/>
            <person name="Pepin K.H."/>
            <person name="Johnson M."/>
            <person name="Bhonagiri V."/>
            <person name="Nash W.E."/>
            <person name="Warren W."/>
            <person name="Chinwalla A."/>
            <person name="Mardis E.R."/>
            <person name="Wilson R.K."/>
        </authorList>
    </citation>
    <scope>NUCLEOTIDE SEQUENCE [LARGE SCALE GENOMIC DNA]</scope>
    <source>
        <strain evidence="6 7">ATCC 51271</strain>
    </source>
</reference>
<evidence type="ECO:0000256" key="4">
    <source>
        <dbReference type="SAM" id="MobiDB-lite"/>
    </source>
</evidence>
<dbReference type="InterPro" id="IPR025997">
    <property type="entry name" value="SBP_2_dom"/>
</dbReference>
<dbReference type="Pfam" id="PF13407">
    <property type="entry name" value="Peripla_BP_4"/>
    <property type="match status" value="1"/>
</dbReference>
<dbReference type="STRING" id="592026.GCWU0000282_002386"/>
<keyword evidence="3" id="KW-0732">Signal</keyword>
<sequence>MIENWINIFKEEKQMKKSKKLMAALLSTVMVVSALTACGGGGAKTSSTKSAASTKSSATSTAKSSAATSTPATTDGGTKHIDVIAKGFQHQFWKAVELGTKKAAEEFGVEVTFQGPDNESAIAQQVEYLNTAIAKQPTAICLAALDTQASIPSIQQAMEANIPIIGFDSGVPNAPEGAIKANASTNNAVAGALAAEELYKLIESKVKDAKDTVRIGVVAQESNSQSIVDRTKGFVDKMTELCGADNVSVEGHDSLKNEKSGAKVVLDVGIPAEVKDVDAAAVASAILEKNDLIAIYGSNEFAANAIITANEGLDKIGEGKVVAVGFDAGKKLLDAVRSKLFAGAVTQDPVQIGYQAVKLAVEAADGKSVADVDTGAKWYNADNMDADDIKPCLYE</sequence>
<name>V2Y2G7_9FIRM</name>
<comment type="similarity">
    <text evidence="2">Belongs to the bacterial solute-binding protein 2 family.</text>
</comment>
<dbReference type="PANTHER" id="PTHR46847:SF1">
    <property type="entry name" value="D-ALLOSE-BINDING PERIPLASMIC PROTEIN-RELATED"/>
    <property type="match status" value="1"/>
</dbReference>
<dbReference type="CDD" id="cd20005">
    <property type="entry name" value="PBP1_ABC_sugar_binding-like"/>
    <property type="match status" value="1"/>
</dbReference>
<dbReference type="GO" id="GO:0030313">
    <property type="term" value="C:cell envelope"/>
    <property type="evidence" value="ECO:0007669"/>
    <property type="project" value="UniProtKB-SubCell"/>
</dbReference>
<organism evidence="6 7">
    <name type="scientific">Catonella morbi ATCC 51271</name>
    <dbReference type="NCBI Taxonomy" id="592026"/>
    <lineage>
        <taxon>Bacteria</taxon>
        <taxon>Bacillati</taxon>
        <taxon>Bacillota</taxon>
        <taxon>Clostridia</taxon>
        <taxon>Lachnospirales</taxon>
        <taxon>Lachnospiraceae</taxon>
        <taxon>Catonella</taxon>
    </lineage>
</organism>
<evidence type="ECO:0000256" key="3">
    <source>
        <dbReference type="ARBA" id="ARBA00022729"/>
    </source>
</evidence>
<feature type="region of interest" description="Disordered" evidence="4">
    <location>
        <begin position="41"/>
        <end position="76"/>
    </location>
</feature>